<evidence type="ECO:0000256" key="3">
    <source>
        <dbReference type="SAM" id="MobiDB-lite"/>
    </source>
</evidence>
<dbReference type="EMBL" id="MAGO01000008">
    <property type="protein sequence ID" value="OCC14961.1"/>
    <property type="molecule type" value="Genomic_DNA"/>
</dbReference>
<dbReference type="Pfam" id="PF13432">
    <property type="entry name" value="TPR_16"/>
    <property type="match status" value="1"/>
</dbReference>
<evidence type="ECO:0000313" key="5">
    <source>
        <dbReference type="Proteomes" id="UP000093080"/>
    </source>
</evidence>
<proteinExistence type="predicted"/>
<comment type="caution">
    <text evidence="4">The sequence shown here is derived from an EMBL/GenBank/DDBJ whole genome shotgun (WGS) entry which is preliminary data.</text>
</comment>
<dbReference type="InterPro" id="IPR011990">
    <property type="entry name" value="TPR-like_helical_dom_sf"/>
</dbReference>
<name>A0A1B9F5C0_9BACT</name>
<dbReference type="PANTHER" id="PTHR44943:SF8">
    <property type="entry name" value="TPR REPEAT-CONTAINING PROTEIN MJ0263"/>
    <property type="match status" value="1"/>
</dbReference>
<gene>
    <name evidence="4" type="ORF">DBT_1756</name>
</gene>
<dbReference type="Proteomes" id="UP000093080">
    <property type="component" value="Unassembled WGS sequence"/>
</dbReference>
<dbReference type="SUPFAM" id="SSF48452">
    <property type="entry name" value="TPR-like"/>
    <property type="match status" value="1"/>
</dbReference>
<feature type="compositionally biased region" description="Basic and acidic residues" evidence="3">
    <location>
        <begin position="35"/>
        <end position="45"/>
    </location>
</feature>
<sequence>MHAPEKNTAQMVETGESGTGPAFRSETVLPPDSVPEDKDHNEKDVSSAQYSLDEGDVLGLDVEHEIAPQANRLLSEIKELERECRWDAIVALCHPLEEKYPAIVESGLDIAIRKSLSFALVNAGRHMEAIGVLKSALRAEPEDYMVHYGIAYASYDALYRNKNRQLLLKPAEKQQLIELAHTHFKRCQQLSPGRVTPFYRDGMVFKEIEDKPRKAIPLLQKAVANWRCLSREEKKTRHQERPKYIRALYHLGSCLLKDSRPRKAHEVMAQMLNEDRDTDFVSPIFKHFGMAKVLFQLLKYEDAIKHLEVAIRASEADAKNLGGYVPDYVLELKAACLSRLKEPASALKVLKAIPEKKRRPYVRWREAEALVFMGKKEDAISVLNKALERDNRSRHKTLLRLSRIECSLGHFDAAILSAKKAAQFYRNTYGNPLKEADFLIAIAMFNKGEHERALHLMEGLKQDADKIPGFSKTYQKMRQRHNDFLLKDGVSHEA</sequence>
<dbReference type="OrthoDB" id="5416388at2"/>
<accession>A0A1B9F5C0</accession>
<feature type="region of interest" description="Disordered" evidence="3">
    <location>
        <begin position="1"/>
        <end position="48"/>
    </location>
</feature>
<dbReference type="Pfam" id="PF13181">
    <property type="entry name" value="TPR_8"/>
    <property type="match status" value="1"/>
</dbReference>
<keyword evidence="1" id="KW-0677">Repeat</keyword>
<dbReference type="AlphaFoldDB" id="A0A1B9F5C0"/>
<dbReference type="InterPro" id="IPR019734">
    <property type="entry name" value="TPR_rpt"/>
</dbReference>
<dbReference type="PANTHER" id="PTHR44943">
    <property type="entry name" value="CELLULOSE SYNTHASE OPERON PROTEIN C"/>
    <property type="match status" value="1"/>
</dbReference>
<dbReference type="RefSeq" id="WP_067619091.1">
    <property type="nucleotide sequence ID" value="NZ_MAGO01000008.1"/>
</dbReference>
<keyword evidence="5" id="KW-1185">Reference proteome</keyword>
<evidence type="ECO:0000256" key="1">
    <source>
        <dbReference type="ARBA" id="ARBA00022737"/>
    </source>
</evidence>
<evidence type="ECO:0000256" key="2">
    <source>
        <dbReference type="ARBA" id="ARBA00022803"/>
    </source>
</evidence>
<keyword evidence="2" id="KW-0802">TPR repeat</keyword>
<dbReference type="SMART" id="SM00028">
    <property type="entry name" value="TPR"/>
    <property type="match status" value="4"/>
</dbReference>
<organism evidence="4 5">
    <name type="scientific">Dissulfuribacter thermophilus</name>
    <dbReference type="NCBI Taxonomy" id="1156395"/>
    <lineage>
        <taxon>Bacteria</taxon>
        <taxon>Pseudomonadati</taxon>
        <taxon>Thermodesulfobacteriota</taxon>
        <taxon>Dissulfuribacteria</taxon>
        <taxon>Dissulfuribacterales</taxon>
        <taxon>Dissulfuribacteraceae</taxon>
        <taxon>Dissulfuribacter</taxon>
    </lineage>
</organism>
<dbReference type="Gene3D" id="1.25.40.10">
    <property type="entry name" value="Tetratricopeptide repeat domain"/>
    <property type="match status" value="2"/>
</dbReference>
<protein>
    <submittedName>
        <fullName evidence="4">Uncharacterized protein</fullName>
    </submittedName>
</protein>
<evidence type="ECO:0000313" key="4">
    <source>
        <dbReference type="EMBL" id="OCC14961.1"/>
    </source>
</evidence>
<reference evidence="4 5" key="1">
    <citation type="submission" date="2016-06" db="EMBL/GenBank/DDBJ databases">
        <title>Respiratory ammonification of nitrate coupled to the oxidation of elemental sulfur in deep-sea autotrophic thermophilic bacteria.</title>
        <authorList>
            <person name="Slobodkina G.B."/>
            <person name="Mardanov A.V."/>
            <person name="Ravin N.V."/>
            <person name="Frolova A.A."/>
            <person name="Viryasiv M.B."/>
            <person name="Chernyh N.A."/>
            <person name="Bonch-Osmolovskaya E.A."/>
            <person name="Slobodkin A.I."/>
        </authorList>
    </citation>
    <scope>NUCLEOTIDE SEQUENCE [LARGE SCALE GENOMIC DNA]</scope>
    <source>
        <strain evidence="4 5">S69</strain>
    </source>
</reference>
<dbReference type="STRING" id="1156395.DBT_1756"/>
<dbReference type="InterPro" id="IPR051685">
    <property type="entry name" value="Ycf3/AcsC/BcsC/TPR_MFPF"/>
</dbReference>